<evidence type="ECO:0000313" key="2">
    <source>
        <dbReference type="EnsemblMetazoa" id="OVOC7674.1"/>
    </source>
</evidence>
<keyword evidence="1" id="KW-0812">Transmembrane</keyword>
<dbReference type="OMA" id="WNSCIDF"/>
<protein>
    <recommendedName>
        <fullName evidence="4">G-protein coupled receptors family 1 profile domain-containing protein</fullName>
    </recommendedName>
</protein>
<feature type="transmembrane region" description="Helical" evidence="1">
    <location>
        <begin position="94"/>
        <end position="116"/>
    </location>
</feature>
<dbReference type="Proteomes" id="UP000024404">
    <property type="component" value="Unassembled WGS sequence"/>
</dbReference>
<reference evidence="2" key="2">
    <citation type="submission" date="2018-02" db="UniProtKB">
        <authorList>
            <consortium name="EnsemblMetazoa"/>
        </authorList>
    </citation>
    <scope>IDENTIFICATION</scope>
</reference>
<keyword evidence="3" id="KW-1185">Reference proteome</keyword>
<accession>A0A2K6WDY2</accession>
<organism evidence="2 3">
    <name type="scientific">Onchocerca volvulus</name>
    <dbReference type="NCBI Taxonomy" id="6282"/>
    <lineage>
        <taxon>Eukaryota</taxon>
        <taxon>Metazoa</taxon>
        <taxon>Ecdysozoa</taxon>
        <taxon>Nematoda</taxon>
        <taxon>Chromadorea</taxon>
        <taxon>Rhabditida</taxon>
        <taxon>Spirurina</taxon>
        <taxon>Spiruromorpha</taxon>
        <taxon>Filarioidea</taxon>
        <taxon>Onchocercidae</taxon>
        <taxon>Onchocerca</taxon>
    </lineage>
</organism>
<dbReference type="EMBL" id="CMVM020000228">
    <property type="status" value="NOT_ANNOTATED_CDS"/>
    <property type="molecule type" value="Genomic_DNA"/>
</dbReference>
<evidence type="ECO:0000256" key="1">
    <source>
        <dbReference type="SAM" id="Phobius"/>
    </source>
</evidence>
<name>A0A2K6WDY2_ONCVO</name>
<evidence type="ECO:0000313" key="3">
    <source>
        <dbReference type="Proteomes" id="UP000024404"/>
    </source>
</evidence>
<keyword evidence="1" id="KW-1133">Transmembrane helix</keyword>
<sequence length="364" mass="41886">MKLSQSAPDLFSRKSSLMALNCAPFDNRLKENDFVIFRLHLFILKQFNPLKSMSLFFADNSNRNFDHGKINTTGRSICADKGFSCPALYSPMQLFSHFTTVADFIIIPLLVYLSFAKVKDSLFKYFTLNLMAVLMAISIVDLVADALDIAVLFIDEKTENLYEIGRWARRILNSGNIWFHSLALYATVICYLPYAHPIFYAKHFVNKSQKLHYVVLHMSLFLWISFMHFIRQKFSIIAQFHITHLALFIALFVLAIMASVEIYKYKPAGVDAIHVGKLRRKRLLSFVIYSYANEIVILPRFLASLALVICSCIRCQIKESVFYDKMATIIQIFYESNSIAIGLSTIVALEPYRHAVLSMFRKQN</sequence>
<proteinExistence type="predicted"/>
<feature type="transmembrane region" description="Helical" evidence="1">
    <location>
        <begin position="128"/>
        <end position="154"/>
    </location>
</feature>
<dbReference type="EnsemblMetazoa" id="OVOC7674.2">
    <property type="protein sequence ID" value="OVOC7674.2"/>
    <property type="gene ID" value="WBGene00244483"/>
</dbReference>
<reference evidence="3" key="1">
    <citation type="submission" date="2013-10" db="EMBL/GenBank/DDBJ databases">
        <title>Genome sequencing of Onchocerca volvulus.</title>
        <authorList>
            <person name="Cotton J."/>
            <person name="Tsai J."/>
            <person name="Stanley E."/>
            <person name="Tracey A."/>
            <person name="Holroyd N."/>
            <person name="Lustigman S."/>
            <person name="Berriman M."/>
        </authorList>
    </citation>
    <scope>NUCLEOTIDE SEQUENCE</scope>
</reference>
<dbReference type="AlphaFoldDB" id="A0A2K6WDY2"/>
<feature type="transmembrane region" description="Helical" evidence="1">
    <location>
        <begin position="242"/>
        <end position="263"/>
    </location>
</feature>
<keyword evidence="1" id="KW-0472">Membrane</keyword>
<feature type="transmembrane region" description="Helical" evidence="1">
    <location>
        <begin position="283"/>
        <end position="309"/>
    </location>
</feature>
<feature type="transmembrane region" description="Helical" evidence="1">
    <location>
        <begin position="177"/>
        <end position="199"/>
    </location>
</feature>
<dbReference type="EnsemblMetazoa" id="OVOC7674.1">
    <property type="protein sequence ID" value="OVOC7674.1"/>
    <property type="gene ID" value="WBGene00244483"/>
</dbReference>
<feature type="transmembrane region" description="Helical" evidence="1">
    <location>
        <begin position="211"/>
        <end position="230"/>
    </location>
</feature>
<evidence type="ECO:0008006" key="4">
    <source>
        <dbReference type="Google" id="ProtNLM"/>
    </source>
</evidence>